<name>Q2L2D5_BORA1</name>
<keyword evidence="1" id="KW-1133">Transmembrane helix</keyword>
<dbReference type="PANTHER" id="PTHR42910">
    <property type="entry name" value="TRANSPORTER SCO4007-RELATED"/>
    <property type="match status" value="1"/>
</dbReference>
<dbReference type="KEGG" id="bav:BAV1198"/>
<feature type="transmembrane region" description="Helical" evidence="1">
    <location>
        <begin position="49"/>
        <end position="69"/>
    </location>
</feature>
<feature type="transmembrane region" description="Helical" evidence="1">
    <location>
        <begin position="12"/>
        <end position="29"/>
    </location>
</feature>
<proteinExistence type="predicted"/>
<keyword evidence="1" id="KW-0812">Transmembrane</keyword>
<dbReference type="PANTHER" id="PTHR42910:SF1">
    <property type="entry name" value="MAJOR FACILITATOR SUPERFAMILY (MFS) PROFILE DOMAIN-CONTAINING PROTEIN"/>
    <property type="match status" value="1"/>
</dbReference>
<evidence type="ECO:0000313" key="2">
    <source>
        <dbReference type="EMBL" id="CAJ48806.1"/>
    </source>
</evidence>
<dbReference type="Proteomes" id="UP000001977">
    <property type="component" value="Chromosome"/>
</dbReference>
<accession>Q2L2D5</accession>
<dbReference type="eggNOG" id="COG2814">
    <property type="taxonomic scope" value="Bacteria"/>
</dbReference>
<sequence length="103" mass="10995">AWWPLSQMKTSLLALVLGIIVLELGGQVLHVTNQSLIFRTRPEAHRRLVGLYVLFYAIGSGLGAGWSGICLPGAAVSAPALIFWAGTRPIPSARTTAGSRLTR</sequence>
<reference evidence="2 3" key="1">
    <citation type="journal article" date="2006" name="J. Bacteriol.">
        <title>Comparison of the genome sequence of the poultry pathogen Bordetella avium with those of B. bronchiseptica, B. pertussis, and B. parapertussis reveals extensive diversity in surface structures associated with host interaction.</title>
        <authorList>
            <person name="Sebaihia M."/>
            <person name="Preston A."/>
            <person name="Maskell D.J."/>
            <person name="Kuzmiak H."/>
            <person name="Connell T.D."/>
            <person name="King N.D."/>
            <person name="Orndorff P.E."/>
            <person name="Miyamoto D.M."/>
            <person name="Thomson N.R."/>
            <person name="Harris D."/>
            <person name="Goble A."/>
            <person name="Lord A."/>
            <person name="Murphy L."/>
            <person name="Quail M.A."/>
            <person name="Rutter S."/>
            <person name="Squares R."/>
            <person name="Squares S."/>
            <person name="Woodward J."/>
            <person name="Parkhill J."/>
            <person name="Temple L.M."/>
        </authorList>
    </citation>
    <scope>NUCLEOTIDE SEQUENCE [LARGE SCALE GENOMIC DNA]</scope>
    <source>
        <strain evidence="2 3">197N</strain>
    </source>
</reference>
<keyword evidence="3" id="KW-1185">Reference proteome</keyword>
<dbReference type="HOGENOM" id="CLU_2890873_0_0_4"/>
<keyword evidence="1" id="KW-0472">Membrane</keyword>
<feature type="non-terminal residue" evidence="2">
    <location>
        <position position="1"/>
    </location>
</feature>
<evidence type="ECO:0000256" key="1">
    <source>
        <dbReference type="SAM" id="Phobius"/>
    </source>
</evidence>
<dbReference type="AlphaFoldDB" id="Q2L2D5"/>
<dbReference type="EMBL" id="AM167904">
    <property type="protein sequence ID" value="CAJ48806.1"/>
    <property type="molecule type" value="Genomic_DNA"/>
</dbReference>
<gene>
    <name evidence="2" type="ordered locus">BAV1198</name>
</gene>
<protein>
    <submittedName>
        <fullName evidence="2">Membrane protein (Partial)</fullName>
    </submittedName>
</protein>
<dbReference type="STRING" id="360910.BAV1198"/>
<organism evidence="2 3">
    <name type="scientific">Bordetella avium (strain 197N)</name>
    <dbReference type="NCBI Taxonomy" id="360910"/>
    <lineage>
        <taxon>Bacteria</taxon>
        <taxon>Pseudomonadati</taxon>
        <taxon>Pseudomonadota</taxon>
        <taxon>Betaproteobacteria</taxon>
        <taxon>Burkholderiales</taxon>
        <taxon>Alcaligenaceae</taxon>
        <taxon>Bordetella</taxon>
    </lineage>
</organism>
<evidence type="ECO:0000313" key="3">
    <source>
        <dbReference type="Proteomes" id="UP000001977"/>
    </source>
</evidence>